<evidence type="ECO:0000313" key="3">
    <source>
        <dbReference type="Proteomes" id="UP001595075"/>
    </source>
</evidence>
<evidence type="ECO:0000256" key="1">
    <source>
        <dbReference type="SAM" id="SignalP"/>
    </source>
</evidence>
<proteinExistence type="predicted"/>
<keyword evidence="3" id="KW-1185">Reference proteome</keyword>
<feature type="chain" id="PRO_5046265525" evidence="1">
    <location>
        <begin position="21"/>
        <end position="121"/>
    </location>
</feature>
<reference evidence="2 3" key="1">
    <citation type="journal article" date="2024" name="Commun. Biol.">
        <title>Comparative genomic analysis of thermophilic fungi reveals convergent evolutionary adaptations and gene losses.</title>
        <authorList>
            <person name="Steindorff A.S."/>
            <person name="Aguilar-Pontes M.V."/>
            <person name="Robinson A.J."/>
            <person name="Andreopoulos B."/>
            <person name="LaButti K."/>
            <person name="Kuo A."/>
            <person name="Mondo S."/>
            <person name="Riley R."/>
            <person name="Otillar R."/>
            <person name="Haridas S."/>
            <person name="Lipzen A."/>
            <person name="Grimwood J."/>
            <person name="Schmutz J."/>
            <person name="Clum A."/>
            <person name="Reid I.D."/>
            <person name="Moisan M.C."/>
            <person name="Butler G."/>
            <person name="Nguyen T.T.M."/>
            <person name="Dewar K."/>
            <person name="Conant G."/>
            <person name="Drula E."/>
            <person name="Henrissat B."/>
            <person name="Hansel C."/>
            <person name="Singer S."/>
            <person name="Hutchinson M.I."/>
            <person name="de Vries R.P."/>
            <person name="Natvig D.O."/>
            <person name="Powell A.J."/>
            <person name="Tsang A."/>
            <person name="Grigoriev I.V."/>
        </authorList>
    </citation>
    <scope>NUCLEOTIDE SEQUENCE [LARGE SCALE GENOMIC DNA]</scope>
    <source>
        <strain evidence="2 3">CBS 494.80</strain>
    </source>
</reference>
<evidence type="ECO:0000313" key="2">
    <source>
        <dbReference type="EMBL" id="KAL2067254.1"/>
    </source>
</evidence>
<keyword evidence="1" id="KW-0732">Signal</keyword>
<organism evidence="2 3">
    <name type="scientific">Oculimacula yallundae</name>
    <dbReference type="NCBI Taxonomy" id="86028"/>
    <lineage>
        <taxon>Eukaryota</taxon>
        <taxon>Fungi</taxon>
        <taxon>Dikarya</taxon>
        <taxon>Ascomycota</taxon>
        <taxon>Pezizomycotina</taxon>
        <taxon>Leotiomycetes</taxon>
        <taxon>Helotiales</taxon>
        <taxon>Ploettnerulaceae</taxon>
        <taxon>Oculimacula</taxon>
    </lineage>
</organism>
<comment type="caution">
    <text evidence="2">The sequence shown here is derived from an EMBL/GenBank/DDBJ whole genome shotgun (WGS) entry which is preliminary data.</text>
</comment>
<name>A0ABR4CBC6_9HELO</name>
<feature type="signal peptide" evidence="1">
    <location>
        <begin position="1"/>
        <end position="20"/>
    </location>
</feature>
<sequence>MRFFTLAVPIALSFITGANAWTQAANGVWVANNNWYSIGGTRVHEACTRMNTETILWGAGCAYWTNGQGGIHKESGLEMFIGWRFLLTLRFASLVDDVARTSSKLGAGAIRDASPSTNLFL</sequence>
<protein>
    <submittedName>
        <fullName evidence="2">Uncharacterized protein</fullName>
    </submittedName>
</protein>
<dbReference type="Proteomes" id="UP001595075">
    <property type="component" value="Unassembled WGS sequence"/>
</dbReference>
<dbReference type="EMBL" id="JAZHXI010000010">
    <property type="protein sequence ID" value="KAL2067254.1"/>
    <property type="molecule type" value="Genomic_DNA"/>
</dbReference>
<accession>A0ABR4CBC6</accession>
<gene>
    <name evidence="2" type="ORF">VTL71DRAFT_1678</name>
</gene>